<name>A0A0E2E266_TREDN</name>
<proteinExistence type="predicted"/>
<comment type="caution">
    <text evidence="1">The sequence shown here is derived from an EMBL/GenBank/DDBJ whole genome shotgun (WGS) entry which is preliminary data.</text>
</comment>
<dbReference type="PATRIC" id="fig|999432.5.peg.2582"/>
<dbReference type="AlphaFoldDB" id="A0A0E2E266"/>
<gene>
    <name evidence="1" type="ORF">HMPREF9726_02488</name>
</gene>
<dbReference type="HOGENOM" id="CLU_1331441_0_0_12"/>
<sequence length="206" mass="23862">MKLKKYRIIFSFVFLFSLYNESGAEENSFSTILEEAKKYFADIDWTVSETISASPMAEPFTLDEIKTENLSSYGDTDLRESLFPSLDGLGVLDYTGIEKSVLNFLNKLSLQFKENKVDISLCSKAKPFLPYLINYRLDSFKPIVSVFYGRPENKADQKVKALFKCNIRGEDKIFYIIIEVYIIFIEEKWYLDSFDIIGDKNEQSSQ</sequence>
<dbReference type="RefSeq" id="WP_002686019.1">
    <property type="nucleotide sequence ID" value="NZ_CM001795.1"/>
</dbReference>
<dbReference type="Proteomes" id="UP000011705">
    <property type="component" value="Chromosome"/>
</dbReference>
<evidence type="ECO:0000313" key="1">
    <source>
        <dbReference type="EMBL" id="EMB30803.1"/>
    </source>
</evidence>
<reference evidence="1" key="1">
    <citation type="submission" date="2012-01" db="EMBL/GenBank/DDBJ databases">
        <title>The Genome Sequence of Treponema denticola H-22.</title>
        <authorList>
            <consortium name="The Broad Institute Genome Sequencing Platform"/>
            <person name="Earl A."/>
            <person name="Ward D."/>
            <person name="Feldgarden M."/>
            <person name="Gevers D."/>
            <person name="Blanton J.M."/>
            <person name="Fenno C.J."/>
            <person name="Baranova O.V."/>
            <person name="Mathney J."/>
            <person name="Dewhirst F.E."/>
            <person name="Izard J."/>
            <person name="Young S.K."/>
            <person name="Zeng Q."/>
            <person name="Gargeya S."/>
            <person name="Fitzgerald M."/>
            <person name="Haas B."/>
            <person name="Abouelleil A."/>
            <person name="Alvarado L."/>
            <person name="Arachchi H.M."/>
            <person name="Berlin A."/>
            <person name="Chapman S.B."/>
            <person name="Gearin G."/>
            <person name="Goldberg J."/>
            <person name="Griggs A."/>
            <person name="Gujja S."/>
            <person name="Hansen M."/>
            <person name="Heiman D."/>
            <person name="Howarth C."/>
            <person name="Larimer J."/>
            <person name="Lui A."/>
            <person name="MacDonald P.J.P."/>
            <person name="McCowen C."/>
            <person name="Montmayeur A."/>
            <person name="Murphy C."/>
            <person name="Neiman D."/>
            <person name="Pearson M."/>
            <person name="Priest M."/>
            <person name="Roberts A."/>
            <person name="Saif S."/>
            <person name="Shea T."/>
            <person name="Sisk P."/>
            <person name="Stolte C."/>
            <person name="Sykes S."/>
            <person name="Wortman J."/>
            <person name="Nusbaum C."/>
            <person name="Birren B."/>
        </authorList>
    </citation>
    <scope>NUCLEOTIDE SEQUENCE [LARGE SCALE GENOMIC DNA]</scope>
    <source>
        <strain evidence="1">H-22</strain>
    </source>
</reference>
<organism evidence="1">
    <name type="scientific">Treponema denticola H-22</name>
    <dbReference type="NCBI Taxonomy" id="999432"/>
    <lineage>
        <taxon>Bacteria</taxon>
        <taxon>Pseudomonadati</taxon>
        <taxon>Spirochaetota</taxon>
        <taxon>Spirochaetia</taxon>
        <taxon>Spirochaetales</taxon>
        <taxon>Treponemataceae</taxon>
        <taxon>Treponema</taxon>
    </lineage>
</organism>
<accession>A0A0E2E266</accession>
<dbReference type="EMBL" id="AGDV01000021">
    <property type="protein sequence ID" value="EMB30803.1"/>
    <property type="molecule type" value="Genomic_DNA"/>
</dbReference>
<protein>
    <submittedName>
        <fullName evidence="1">Uncharacterized protein</fullName>
    </submittedName>
</protein>